<sequence>MRPIAAGTTAAAVRPLWALYAAAALSLLAALIHLWVTPEHLEEWWGYGAFFLVTALAQKRSTPRWCRSGPPG</sequence>
<organism evidence="2">
    <name type="scientific">uncultured Rubrobacteraceae bacterium</name>
    <dbReference type="NCBI Taxonomy" id="349277"/>
    <lineage>
        <taxon>Bacteria</taxon>
        <taxon>Bacillati</taxon>
        <taxon>Actinomycetota</taxon>
        <taxon>Rubrobacteria</taxon>
        <taxon>Rubrobacterales</taxon>
        <taxon>Rubrobacteraceae</taxon>
        <taxon>environmental samples</taxon>
    </lineage>
</organism>
<name>A0A6J4Q362_9ACTN</name>
<gene>
    <name evidence="2" type="ORF">AVDCRST_MAG55-2823</name>
</gene>
<feature type="transmembrane region" description="Helical" evidence="1">
    <location>
        <begin position="17"/>
        <end position="36"/>
    </location>
</feature>
<evidence type="ECO:0000313" key="2">
    <source>
        <dbReference type="EMBL" id="CAA9433448.1"/>
    </source>
</evidence>
<proteinExistence type="predicted"/>
<accession>A0A6J4Q362</accession>
<keyword evidence="1" id="KW-0812">Transmembrane</keyword>
<keyword evidence="1" id="KW-0472">Membrane</keyword>
<reference evidence="2" key="1">
    <citation type="submission" date="2020-02" db="EMBL/GenBank/DDBJ databases">
        <authorList>
            <person name="Meier V. D."/>
        </authorList>
    </citation>
    <scope>NUCLEOTIDE SEQUENCE</scope>
    <source>
        <strain evidence="2">AVDCRST_MAG55</strain>
    </source>
</reference>
<evidence type="ECO:0000256" key="1">
    <source>
        <dbReference type="SAM" id="Phobius"/>
    </source>
</evidence>
<keyword evidence="1" id="KW-1133">Transmembrane helix</keyword>
<dbReference type="EMBL" id="CADCUZ010000139">
    <property type="protein sequence ID" value="CAA9433448.1"/>
    <property type="molecule type" value="Genomic_DNA"/>
</dbReference>
<dbReference type="AlphaFoldDB" id="A0A6J4Q362"/>
<protein>
    <submittedName>
        <fullName evidence="2">Uncharacterized protein</fullName>
    </submittedName>
</protein>